<dbReference type="Pfam" id="PF00172">
    <property type="entry name" value="Zn_clus"/>
    <property type="match status" value="1"/>
</dbReference>
<evidence type="ECO:0000313" key="8">
    <source>
        <dbReference type="EMBL" id="KAH8104576.1"/>
    </source>
</evidence>
<evidence type="ECO:0000313" key="9">
    <source>
        <dbReference type="Proteomes" id="UP000813824"/>
    </source>
</evidence>
<sequence length="966" mass="107312">MATYNLPYPPADNHSYLPAHSPSIRSEAAGFLVQDDLQRRPSSPYKPDHRIYHYPIVTEATSGDGLSDYNPRLQVAESLEHPGPSGSRSRYASNGGNQHFVAASEQAQSNSALYRVDYPLSNHYTDPALSETSHSPPGISEPLLNTSNNSEPPESGPYPSSVLSTSLKRKEKTRISLSPDQPLTSQGKPRTRVYVACVQCRSRKIRCDGAKPICHNCSRRTGSPSTLPPDCTYDTVPKRRGPDRNPGARQRHPGQETSEGGKVRKRRRRAAHTQPDDGPVKTVNTLTNGDVADGLDQQPLRMDPIAHISEAAESHAPTKLAGLTPLIDDIGVYSDQSRTTVYSHGSSTGSSRTAPHLPFPTSLPQDVDAVTQVQPTASLTSPQFNQSPIYYESSEPALTYVGYVPPAVVAGHSDEYEGAQGFRSEIGAEPSLQFTRATWWDALLLLYSGRTYGRPPDGTALTPSQRESTVQQILSDTRQLFRASNYWFSFFNVSQFYARLLDPKERQRIQPSLVLGALAVSVFIHSSEREGGKKGRTWAVRLRDEAQSALEASLSTRAVDVGLVQAAWLIAFFEICAHPYHSSYRVQASFSLLDSLIRSLSLTQVDKDDARVSEFSSQLVPKVSLLSSHPRGHQHGWDSSTPQGHPAVVPSQDGCTCASYTLGHNNPTAQRVTPLWLTTPAWGANWSEAEINKEECRRVVWSSMMLSAGHSSYTTASGGFSQLNLFVSDPANYAILFPGESVMSEGQQGAKDSIWALYMRIMLLWHSCVRMRRQTQMSDGEKAHFAVNAWLEVDRLDEALNRHTCNLERSYLYQGREYLLNCRMCISHEFSRYIPQATASANLLFHRKKAEEWLTHQAWVGKTLLNGLQTVTGQPNVSMGKRPFFVFWFMSQIRRALTLWSCDQTLIIALDVAKTLMSPIEFLMALWPCREQRQRYSDMIDILANACATAGLPPPQRFRSVDDVPI</sequence>
<name>A0A8K0UWH1_9AGAR</name>
<comment type="caution">
    <text evidence="8">The sequence shown here is derived from an EMBL/GenBank/DDBJ whole genome shotgun (WGS) entry which is preliminary data.</text>
</comment>
<evidence type="ECO:0000259" key="7">
    <source>
        <dbReference type="PROSITE" id="PS50048"/>
    </source>
</evidence>
<keyword evidence="5" id="KW-0539">Nucleus</keyword>
<organism evidence="8 9">
    <name type="scientific">Cristinia sonorae</name>
    <dbReference type="NCBI Taxonomy" id="1940300"/>
    <lineage>
        <taxon>Eukaryota</taxon>
        <taxon>Fungi</taxon>
        <taxon>Dikarya</taxon>
        <taxon>Basidiomycota</taxon>
        <taxon>Agaricomycotina</taxon>
        <taxon>Agaricomycetes</taxon>
        <taxon>Agaricomycetidae</taxon>
        <taxon>Agaricales</taxon>
        <taxon>Pleurotineae</taxon>
        <taxon>Stephanosporaceae</taxon>
        <taxon>Cristinia</taxon>
    </lineage>
</organism>
<dbReference type="Gene3D" id="4.10.240.10">
    <property type="entry name" value="Zn(2)-C6 fungal-type DNA-binding domain"/>
    <property type="match status" value="1"/>
</dbReference>
<proteinExistence type="predicted"/>
<dbReference type="SUPFAM" id="SSF57701">
    <property type="entry name" value="Zn2/Cys6 DNA-binding domain"/>
    <property type="match status" value="1"/>
</dbReference>
<dbReference type="InterPro" id="IPR001138">
    <property type="entry name" value="Zn2Cys6_DnaBD"/>
</dbReference>
<accession>A0A8K0UWH1</accession>
<reference evidence="8" key="1">
    <citation type="journal article" date="2021" name="New Phytol.">
        <title>Evolutionary innovations through gain and loss of genes in the ectomycorrhizal Boletales.</title>
        <authorList>
            <person name="Wu G."/>
            <person name="Miyauchi S."/>
            <person name="Morin E."/>
            <person name="Kuo A."/>
            <person name="Drula E."/>
            <person name="Varga T."/>
            <person name="Kohler A."/>
            <person name="Feng B."/>
            <person name="Cao Y."/>
            <person name="Lipzen A."/>
            <person name="Daum C."/>
            <person name="Hundley H."/>
            <person name="Pangilinan J."/>
            <person name="Johnson J."/>
            <person name="Barry K."/>
            <person name="LaButti K."/>
            <person name="Ng V."/>
            <person name="Ahrendt S."/>
            <person name="Min B."/>
            <person name="Choi I.G."/>
            <person name="Park H."/>
            <person name="Plett J.M."/>
            <person name="Magnuson J."/>
            <person name="Spatafora J.W."/>
            <person name="Nagy L.G."/>
            <person name="Henrissat B."/>
            <person name="Grigoriev I.V."/>
            <person name="Yang Z.L."/>
            <person name="Xu J."/>
            <person name="Martin F.M."/>
        </authorList>
    </citation>
    <scope>NUCLEOTIDE SEQUENCE</scope>
    <source>
        <strain evidence="8">KKN 215</strain>
    </source>
</reference>
<keyword evidence="3" id="KW-0805">Transcription regulation</keyword>
<dbReference type="OrthoDB" id="2123952at2759"/>
<evidence type="ECO:0000256" key="5">
    <source>
        <dbReference type="ARBA" id="ARBA00023242"/>
    </source>
</evidence>
<dbReference type="PANTHER" id="PTHR47338">
    <property type="entry name" value="ZN(II)2CYS6 TRANSCRIPTION FACTOR (EUROFUNG)-RELATED"/>
    <property type="match status" value="1"/>
</dbReference>
<dbReference type="CDD" id="cd00067">
    <property type="entry name" value="GAL4"/>
    <property type="match status" value="1"/>
</dbReference>
<dbReference type="PROSITE" id="PS50048">
    <property type="entry name" value="ZN2_CY6_FUNGAL_2"/>
    <property type="match status" value="1"/>
</dbReference>
<feature type="compositionally biased region" description="Low complexity" evidence="6">
    <location>
        <begin position="147"/>
        <end position="161"/>
    </location>
</feature>
<dbReference type="AlphaFoldDB" id="A0A8K0UWH1"/>
<evidence type="ECO:0000256" key="4">
    <source>
        <dbReference type="ARBA" id="ARBA00023163"/>
    </source>
</evidence>
<protein>
    <recommendedName>
        <fullName evidence="7">Zn(2)-C6 fungal-type domain-containing protein</fullName>
    </recommendedName>
</protein>
<dbReference type="GO" id="GO:0005634">
    <property type="term" value="C:nucleus"/>
    <property type="evidence" value="ECO:0007669"/>
    <property type="project" value="UniProtKB-SubCell"/>
</dbReference>
<feature type="domain" description="Zn(2)-C6 fungal-type" evidence="7">
    <location>
        <begin position="196"/>
        <end position="233"/>
    </location>
</feature>
<evidence type="ECO:0000256" key="1">
    <source>
        <dbReference type="ARBA" id="ARBA00004123"/>
    </source>
</evidence>
<dbReference type="SMART" id="SM00066">
    <property type="entry name" value="GAL4"/>
    <property type="match status" value="1"/>
</dbReference>
<feature type="region of interest" description="Disordered" evidence="6">
    <location>
        <begin position="1"/>
        <end position="20"/>
    </location>
</feature>
<dbReference type="EMBL" id="JAEVFJ010000005">
    <property type="protein sequence ID" value="KAH8104576.1"/>
    <property type="molecule type" value="Genomic_DNA"/>
</dbReference>
<keyword evidence="4" id="KW-0804">Transcription</keyword>
<comment type="subcellular location">
    <subcellularLocation>
        <location evidence="1">Nucleus</location>
    </subcellularLocation>
</comment>
<evidence type="ECO:0000256" key="2">
    <source>
        <dbReference type="ARBA" id="ARBA00022723"/>
    </source>
</evidence>
<dbReference type="InterPro" id="IPR050815">
    <property type="entry name" value="TF_fung"/>
</dbReference>
<evidence type="ECO:0000256" key="3">
    <source>
        <dbReference type="ARBA" id="ARBA00023015"/>
    </source>
</evidence>
<gene>
    <name evidence="8" type="ORF">BXZ70DRAFT_921504</name>
</gene>
<dbReference type="Proteomes" id="UP000813824">
    <property type="component" value="Unassembled WGS sequence"/>
</dbReference>
<dbReference type="InterPro" id="IPR036864">
    <property type="entry name" value="Zn2-C6_fun-type_DNA-bd_sf"/>
</dbReference>
<feature type="region of interest" description="Disordered" evidence="6">
    <location>
        <begin position="211"/>
        <end position="297"/>
    </location>
</feature>
<dbReference type="GO" id="GO:0008270">
    <property type="term" value="F:zinc ion binding"/>
    <property type="evidence" value="ECO:0007669"/>
    <property type="project" value="InterPro"/>
</dbReference>
<dbReference type="GO" id="GO:0000981">
    <property type="term" value="F:DNA-binding transcription factor activity, RNA polymerase II-specific"/>
    <property type="evidence" value="ECO:0007669"/>
    <property type="project" value="InterPro"/>
</dbReference>
<feature type="compositionally biased region" description="Polar residues" evidence="6">
    <location>
        <begin position="175"/>
        <end position="188"/>
    </location>
</feature>
<feature type="region of interest" description="Disordered" evidence="6">
    <location>
        <begin position="125"/>
        <end position="190"/>
    </location>
</feature>
<dbReference type="PANTHER" id="PTHR47338:SF5">
    <property type="entry name" value="ZN(II)2CYS6 TRANSCRIPTION FACTOR (EUROFUNG)"/>
    <property type="match status" value="1"/>
</dbReference>
<keyword evidence="2" id="KW-0479">Metal-binding</keyword>
<evidence type="ECO:0000256" key="6">
    <source>
        <dbReference type="SAM" id="MobiDB-lite"/>
    </source>
</evidence>
<keyword evidence="9" id="KW-1185">Reference proteome</keyword>